<proteinExistence type="predicted"/>
<dbReference type="Proteomes" id="UP001152795">
    <property type="component" value="Unassembled WGS sequence"/>
</dbReference>
<protein>
    <submittedName>
        <fullName evidence="1">Uncharacterized protein</fullName>
    </submittedName>
</protein>
<keyword evidence="2" id="KW-1185">Reference proteome</keyword>
<organism evidence="1 2">
    <name type="scientific">Paramuricea clavata</name>
    <name type="common">Red gorgonian</name>
    <name type="synonym">Violescent sea-whip</name>
    <dbReference type="NCBI Taxonomy" id="317549"/>
    <lineage>
        <taxon>Eukaryota</taxon>
        <taxon>Metazoa</taxon>
        <taxon>Cnidaria</taxon>
        <taxon>Anthozoa</taxon>
        <taxon>Octocorallia</taxon>
        <taxon>Malacalcyonacea</taxon>
        <taxon>Plexauridae</taxon>
        <taxon>Paramuricea</taxon>
    </lineage>
</organism>
<evidence type="ECO:0000313" key="2">
    <source>
        <dbReference type="Proteomes" id="UP001152795"/>
    </source>
</evidence>
<feature type="non-terminal residue" evidence="1">
    <location>
        <position position="152"/>
    </location>
</feature>
<dbReference type="AlphaFoldDB" id="A0A6S7KK93"/>
<name>A0A6S7KK93_PARCT</name>
<comment type="caution">
    <text evidence="1">The sequence shown here is derived from an EMBL/GenBank/DDBJ whole genome shotgun (WGS) entry which is preliminary data.</text>
</comment>
<gene>
    <name evidence="1" type="ORF">PACLA_8A011215</name>
</gene>
<dbReference type="EMBL" id="CACRXK020043633">
    <property type="protein sequence ID" value="CAB4045945.1"/>
    <property type="molecule type" value="Genomic_DNA"/>
</dbReference>
<reference evidence="1" key="1">
    <citation type="submission" date="2020-04" db="EMBL/GenBank/DDBJ databases">
        <authorList>
            <person name="Alioto T."/>
            <person name="Alioto T."/>
            <person name="Gomez Garrido J."/>
        </authorList>
    </citation>
    <scope>NUCLEOTIDE SEQUENCE</scope>
    <source>
        <strain evidence="1">A484AB</strain>
    </source>
</reference>
<evidence type="ECO:0000313" key="1">
    <source>
        <dbReference type="EMBL" id="CAB4045945.1"/>
    </source>
</evidence>
<accession>A0A6S7KK93</accession>
<sequence length="152" mass="16842">MDDTTSSLLSSITRSNLSTAYDDAKKLLVKEFSLSRYDRVKAYLEAVPGPDEKLTIFNSRIESLIDGLSFEDVSKFCILRHSPAAVRLQLSGLSFDDKSLADLLKEADSLAQRATIDANIVAAVYNKSKKEKNICSFHRKFGKEARTCTGKA</sequence>